<evidence type="ECO:0000256" key="7">
    <source>
        <dbReference type="ARBA" id="ARBA00023136"/>
    </source>
</evidence>
<keyword evidence="5 8" id="KW-0812">Transmembrane</keyword>
<feature type="transmembrane region" description="Helical" evidence="8">
    <location>
        <begin position="147"/>
        <end position="168"/>
    </location>
</feature>
<gene>
    <name evidence="9" type="primary">ygaZ</name>
    <name evidence="9" type="ORF">BTM25_26010</name>
</gene>
<dbReference type="Pfam" id="PF03591">
    <property type="entry name" value="AzlC"/>
    <property type="match status" value="1"/>
</dbReference>
<sequence>MVTVLVLAFGVMSAAEYAAGETGTRTREANAVRDGLNIGFSSGMTGLAWGAAAIPAGLSVQQACALSLLAFSGASQFAIAGVVSGGGALFTGTLGAVMLAGRNALYGLRLADLLRVQGWRRAICAHFVIDETTAVATAQPDRASARVGFFATGIPTYALWNLTTFIGAIGATRLGDPERYGLDLLGPAMFLGLLWPRLTAGATEVRVAVLGALIAVLAVPVLPTGVPIMVAAFAALLGLRERQRERERVKEPVR</sequence>
<evidence type="ECO:0000256" key="3">
    <source>
        <dbReference type="ARBA" id="ARBA00022448"/>
    </source>
</evidence>
<evidence type="ECO:0000256" key="4">
    <source>
        <dbReference type="ARBA" id="ARBA00022475"/>
    </source>
</evidence>
<organism evidence="9 10">
    <name type="scientific">Actinomadura rubteroloni</name>
    <dbReference type="NCBI Taxonomy" id="1926885"/>
    <lineage>
        <taxon>Bacteria</taxon>
        <taxon>Bacillati</taxon>
        <taxon>Actinomycetota</taxon>
        <taxon>Actinomycetes</taxon>
        <taxon>Streptosporangiales</taxon>
        <taxon>Thermomonosporaceae</taxon>
        <taxon>Actinomadura</taxon>
    </lineage>
</organism>
<feature type="transmembrane region" description="Helical" evidence="8">
    <location>
        <begin position="44"/>
        <end position="70"/>
    </location>
</feature>
<reference evidence="9 10" key="1">
    <citation type="journal article" date="2017" name="Chemistry">
        <title>Isolation, Biosynthesis and Chemical Modifications of Rubterolones A-F: Rare Tropolone Alkaloids from Actinomadura sp. 5-2.</title>
        <authorList>
            <person name="Guo H."/>
            <person name="Benndorf R."/>
            <person name="Leichnitz D."/>
            <person name="Klassen J.L."/>
            <person name="Vollmers J."/>
            <person name="Gorls H."/>
            <person name="Steinacker M."/>
            <person name="Weigel C."/>
            <person name="Dahse H.M."/>
            <person name="Kaster A.K."/>
            <person name="de Beer Z.W."/>
            <person name="Poulsen M."/>
            <person name="Beemelmanns C."/>
        </authorList>
    </citation>
    <scope>NUCLEOTIDE SEQUENCE [LARGE SCALE GENOMIC DNA]</scope>
    <source>
        <strain evidence="9 10">5-2</strain>
    </source>
</reference>
<evidence type="ECO:0000256" key="8">
    <source>
        <dbReference type="SAM" id="Phobius"/>
    </source>
</evidence>
<feature type="transmembrane region" description="Helical" evidence="8">
    <location>
        <begin position="210"/>
        <end position="239"/>
    </location>
</feature>
<name>A0A2P4UFX1_9ACTN</name>
<evidence type="ECO:0000313" key="10">
    <source>
        <dbReference type="Proteomes" id="UP000242367"/>
    </source>
</evidence>
<keyword evidence="10" id="KW-1185">Reference proteome</keyword>
<dbReference type="Proteomes" id="UP000242367">
    <property type="component" value="Unassembled WGS sequence"/>
</dbReference>
<evidence type="ECO:0000313" key="9">
    <source>
        <dbReference type="EMBL" id="POM23974.1"/>
    </source>
</evidence>
<dbReference type="PANTHER" id="PTHR34979:SF1">
    <property type="entry name" value="INNER MEMBRANE PROTEIN YGAZ"/>
    <property type="match status" value="1"/>
</dbReference>
<protein>
    <submittedName>
        <fullName evidence="9">Inner membrane protein YgaZ</fullName>
    </submittedName>
</protein>
<evidence type="ECO:0000256" key="6">
    <source>
        <dbReference type="ARBA" id="ARBA00022989"/>
    </source>
</evidence>
<dbReference type="GO" id="GO:1903785">
    <property type="term" value="P:L-valine transmembrane transport"/>
    <property type="evidence" value="ECO:0007669"/>
    <property type="project" value="TreeGrafter"/>
</dbReference>
<proteinExistence type="inferred from homology"/>
<comment type="subcellular location">
    <subcellularLocation>
        <location evidence="1">Cell membrane</location>
        <topology evidence="1">Multi-pass membrane protein</topology>
    </subcellularLocation>
</comment>
<evidence type="ECO:0000256" key="2">
    <source>
        <dbReference type="ARBA" id="ARBA00010735"/>
    </source>
</evidence>
<keyword evidence="4" id="KW-1003">Cell membrane</keyword>
<dbReference type="GO" id="GO:0005886">
    <property type="term" value="C:plasma membrane"/>
    <property type="evidence" value="ECO:0007669"/>
    <property type="project" value="UniProtKB-SubCell"/>
</dbReference>
<keyword evidence="3" id="KW-0813">Transport</keyword>
<feature type="transmembrane region" description="Helical" evidence="8">
    <location>
        <begin position="180"/>
        <end position="198"/>
    </location>
</feature>
<keyword evidence="6 8" id="KW-1133">Transmembrane helix</keyword>
<accession>A0A2P4UFX1</accession>
<keyword evidence="7 8" id="KW-0472">Membrane</keyword>
<comment type="similarity">
    <text evidence="2">Belongs to the AzlC family.</text>
</comment>
<evidence type="ECO:0000256" key="1">
    <source>
        <dbReference type="ARBA" id="ARBA00004651"/>
    </source>
</evidence>
<dbReference type="InterPro" id="IPR011606">
    <property type="entry name" value="Brnchd-chn_aa_trnsp_permease"/>
</dbReference>
<dbReference type="AlphaFoldDB" id="A0A2P4UFX1"/>
<dbReference type="EMBL" id="MTBP01000002">
    <property type="protein sequence ID" value="POM23974.1"/>
    <property type="molecule type" value="Genomic_DNA"/>
</dbReference>
<evidence type="ECO:0000256" key="5">
    <source>
        <dbReference type="ARBA" id="ARBA00022692"/>
    </source>
</evidence>
<dbReference type="PANTHER" id="PTHR34979">
    <property type="entry name" value="INNER MEMBRANE PROTEIN YGAZ"/>
    <property type="match status" value="1"/>
</dbReference>
<comment type="caution">
    <text evidence="9">The sequence shown here is derived from an EMBL/GenBank/DDBJ whole genome shotgun (WGS) entry which is preliminary data.</text>
</comment>
<feature type="transmembrane region" description="Helical" evidence="8">
    <location>
        <begin position="77"/>
        <end position="100"/>
    </location>
</feature>